<dbReference type="FunCoup" id="A0A1S3HXP5">
    <property type="interactions" value="532"/>
</dbReference>
<comment type="similarity">
    <text evidence="5">Belongs to the glycosyltransferase 14 family. XylT subfamily.</text>
</comment>
<dbReference type="InterPro" id="IPR024448">
    <property type="entry name" value="XylT_C"/>
</dbReference>
<dbReference type="PANTHER" id="PTHR46025">
    <property type="entry name" value="XYLOSYLTRANSFERASE OXT"/>
    <property type="match status" value="1"/>
</dbReference>
<dbReference type="STRING" id="7574.A0A1S3HXP5"/>
<feature type="region of interest" description="Disordered" evidence="20">
    <location>
        <begin position="978"/>
        <end position="998"/>
    </location>
</feature>
<dbReference type="GO" id="GO:0015012">
    <property type="term" value="P:heparan sulfate proteoglycan biosynthetic process"/>
    <property type="evidence" value="ECO:0007669"/>
    <property type="project" value="UniProtKB-UniPathway"/>
</dbReference>
<evidence type="ECO:0000256" key="8">
    <source>
        <dbReference type="ARBA" id="ARBA00022679"/>
    </source>
</evidence>
<evidence type="ECO:0000256" key="19">
    <source>
        <dbReference type="ARBA" id="ARBA00047847"/>
    </source>
</evidence>
<evidence type="ECO:0000256" key="14">
    <source>
        <dbReference type="ARBA" id="ARBA00023034"/>
    </source>
</evidence>
<evidence type="ECO:0000256" key="13">
    <source>
        <dbReference type="ARBA" id="ARBA00022989"/>
    </source>
</evidence>
<evidence type="ECO:0000256" key="6">
    <source>
        <dbReference type="ARBA" id="ARBA00011972"/>
    </source>
</evidence>
<dbReference type="SMART" id="SM00321">
    <property type="entry name" value="WSC"/>
    <property type="match status" value="2"/>
</dbReference>
<dbReference type="KEGG" id="lak:106159130"/>
<keyword evidence="12" id="KW-0735">Signal-anchor</keyword>
<dbReference type="PANTHER" id="PTHR46025:SF3">
    <property type="entry name" value="XYLOSYLTRANSFERASE OXT"/>
    <property type="match status" value="1"/>
</dbReference>
<feature type="domain" description="WSC" evidence="22">
    <location>
        <begin position="134"/>
        <end position="227"/>
    </location>
</feature>
<dbReference type="InterPro" id="IPR002889">
    <property type="entry name" value="WSC_carb-bd"/>
</dbReference>
<dbReference type="GO" id="GO:0005789">
    <property type="term" value="C:endoplasmic reticulum membrane"/>
    <property type="evidence" value="ECO:0007669"/>
    <property type="project" value="UniProtKB-SubCell"/>
</dbReference>
<keyword evidence="11" id="KW-0256">Endoplasmic reticulum</keyword>
<comment type="pathway">
    <text evidence="4">Glycan metabolism; heparan sulfate biosynthesis.</text>
</comment>
<evidence type="ECO:0000256" key="4">
    <source>
        <dbReference type="ARBA" id="ARBA00005093"/>
    </source>
</evidence>
<dbReference type="InterPro" id="IPR003406">
    <property type="entry name" value="Glyco_trans_14"/>
</dbReference>
<evidence type="ECO:0000256" key="9">
    <source>
        <dbReference type="ARBA" id="ARBA00022692"/>
    </source>
</evidence>
<feature type="transmembrane region" description="Helical" evidence="21">
    <location>
        <begin position="15"/>
        <end position="37"/>
    </location>
</feature>
<dbReference type="InterPro" id="IPR043538">
    <property type="entry name" value="XYLT"/>
</dbReference>
<keyword evidence="7" id="KW-0328">Glycosyltransferase</keyword>
<comment type="pathway">
    <text evidence="3">Glycan metabolism; chondroitin sulfate biosynthesis.</text>
</comment>
<evidence type="ECO:0000256" key="2">
    <source>
        <dbReference type="ARBA" id="ARBA00004648"/>
    </source>
</evidence>
<dbReference type="GO" id="GO:0000139">
    <property type="term" value="C:Golgi membrane"/>
    <property type="evidence" value="ECO:0007669"/>
    <property type="project" value="UniProtKB-SubCell"/>
</dbReference>
<dbReference type="EC" id="2.4.2.26" evidence="6"/>
<keyword evidence="23" id="KW-1185">Reference proteome</keyword>
<protein>
    <recommendedName>
        <fullName evidence="6">protein xylosyltransferase</fullName>
        <ecNumber evidence="6">2.4.2.26</ecNumber>
    </recommendedName>
    <alternativeName>
        <fullName evidence="18">Peptide O-xylosyltransferase</fullName>
    </alternativeName>
</protein>
<evidence type="ECO:0000313" key="23">
    <source>
        <dbReference type="Proteomes" id="UP000085678"/>
    </source>
</evidence>
<comment type="catalytic activity">
    <reaction evidence="19">
        <text>UDP-alpha-D-xylose + L-seryl-[protein] = 3-O-(beta-D-xylosyl)-L-seryl-[protein] + UDP + H(+)</text>
        <dbReference type="Rhea" id="RHEA:50192"/>
        <dbReference type="Rhea" id="RHEA-COMP:9863"/>
        <dbReference type="Rhea" id="RHEA-COMP:12567"/>
        <dbReference type="ChEBI" id="CHEBI:15378"/>
        <dbReference type="ChEBI" id="CHEBI:29999"/>
        <dbReference type="ChEBI" id="CHEBI:57632"/>
        <dbReference type="ChEBI" id="CHEBI:58223"/>
        <dbReference type="ChEBI" id="CHEBI:132085"/>
        <dbReference type="EC" id="2.4.2.26"/>
    </reaction>
</comment>
<evidence type="ECO:0000256" key="16">
    <source>
        <dbReference type="ARBA" id="ARBA00023157"/>
    </source>
</evidence>
<dbReference type="Pfam" id="PF01822">
    <property type="entry name" value="WSC"/>
    <property type="match status" value="2"/>
</dbReference>
<feature type="domain" description="WSC" evidence="22">
    <location>
        <begin position="256"/>
        <end position="347"/>
    </location>
</feature>
<dbReference type="UniPathway" id="UPA00756"/>
<dbReference type="RefSeq" id="XP_013390783.1">
    <property type="nucleotide sequence ID" value="XM_013535329.1"/>
</dbReference>
<evidence type="ECO:0000256" key="3">
    <source>
        <dbReference type="ARBA" id="ARBA00004840"/>
    </source>
</evidence>
<keyword evidence="8" id="KW-0808">Transferase</keyword>
<dbReference type="OrthoDB" id="2019572at2759"/>
<evidence type="ECO:0000256" key="20">
    <source>
        <dbReference type="SAM" id="MobiDB-lite"/>
    </source>
</evidence>
<dbReference type="Pfam" id="PF02485">
    <property type="entry name" value="Branch"/>
    <property type="match status" value="1"/>
</dbReference>
<dbReference type="GO" id="GO:0046872">
    <property type="term" value="F:metal ion binding"/>
    <property type="evidence" value="ECO:0007669"/>
    <property type="project" value="UniProtKB-KW"/>
</dbReference>
<evidence type="ECO:0000313" key="24">
    <source>
        <dbReference type="RefSeq" id="XP_013390783.1"/>
    </source>
</evidence>
<keyword evidence="15 21" id="KW-0472">Membrane</keyword>
<keyword evidence="17" id="KW-0325">Glycoprotein</keyword>
<keyword evidence="16" id="KW-1015">Disulfide bond</keyword>
<evidence type="ECO:0000256" key="11">
    <source>
        <dbReference type="ARBA" id="ARBA00022824"/>
    </source>
</evidence>
<dbReference type="GO" id="GO:0050650">
    <property type="term" value="P:chondroitin sulfate proteoglycan biosynthetic process"/>
    <property type="evidence" value="ECO:0007669"/>
    <property type="project" value="TreeGrafter"/>
</dbReference>
<keyword evidence="13 21" id="KW-1133">Transmembrane helix</keyword>
<evidence type="ECO:0000256" key="1">
    <source>
        <dbReference type="ARBA" id="ARBA00004323"/>
    </source>
</evidence>
<evidence type="ECO:0000256" key="21">
    <source>
        <dbReference type="SAM" id="Phobius"/>
    </source>
</evidence>
<sequence>MTHAASYRLCAKYKVFIYGVIFILAIQFFLAYKFYYWNQDYERPQHERAASKWPQHVDQKPRNHESRETNFGALTEMAFTPVCNIQEAEALSALKRAKTLQCKKEISEVACLAESKQLYKQNLPRFCPLKGENGGEFIGCFKDEQENRDLNGHNTQFSKDNSPQKCWNHCLRAGFKYAGVQYGKECWCGNEYGKYGQLHEASCSSKCPGESGALCGGYKAQNIYHTGLGEKPNNAVHLVSSLSEEFPKNAVRIAFILTLNGRSLRQTKRLFKALFHVNHYYYIHVDSVSICNYGFKYAGVQYGKECWCGNEYGKYGQLHEASCSSKCPGESGALCGGYKAQNIYHTGLGEKPNNAVHLVSSLSEEFPKNAVRIAFILTLNGRSLRQTKRLFKALFHVNHYYYIHVDSRQEYLYRELVNQLARFPNVRFAPVRMSTIWGGASLLQMLLTCIKDLLAMKDWNWHFVLNLSESDYPVKTIWDLTNFLTMYRHKNFLKSHGRDTPRFIKKQGLDRTFYECDTHMWRLGTRSLPDGIRIDGGSDWIALSRPFASYVVHGDDALLDGLKTMYRYTLLPAESFFHTVIQNSKFCTTFVDNNLHLTNWRRKQGCKCQYKHIVDWCGCSPNDFKQEDLSRLLGTAEKVTFFARKFEAIVDQTVINKLDAVLYGDYPKGMPGLDLYWQHDFHHEDINTKTDDAYFTFYHSFSRQTADRLETLNRCSITPDEIREVTLFSESDTMSGILVLFSAVVEGRRYQIETYMKPKHKPTKIHSVIGPAGRLVSLQVGTNFDPKELVFRNFGNFLGPYSDISLRHEWGQGKEFDVTVVWVDPAGVIAGSFEETVNQGVYVGAHKPQFQNPLRPGRWTVRLLTDWHLMAEQEFFILPLSHINKRKITKDEALAAHKGPEGFYKEKDFSDLQSVILVTDKKAECEKNGQKFGKDLFDWIDTLSAQLWWIEETCVVESSTSFPCGDLRICADTDWSSRAPDPKSEIGSVDPRTGRIER</sequence>
<evidence type="ECO:0000256" key="10">
    <source>
        <dbReference type="ARBA" id="ARBA00022723"/>
    </source>
</evidence>
<name>A0A1S3HXP5_LINAN</name>
<dbReference type="UniPathway" id="UPA00755"/>
<dbReference type="GO" id="GO:0030158">
    <property type="term" value="F:protein xylosyltransferase activity"/>
    <property type="evidence" value="ECO:0007669"/>
    <property type="project" value="UniProtKB-EC"/>
</dbReference>
<gene>
    <name evidence="24" type="primary">LOC106159130</name>
</gene>
<dbReference type="GeneID" id="106159130"/>
<keyword evidence="14" id="KW-0333">Golgi apparatus</keyword>
<evidence type="ECO:0000256" key="15">
    <source>
        <dbReference type="ARBA" id="ARBA00023136"/>
    </source>
</evidence>
<comment type="subcellular location">
    <subcellularLocation>
        <location evidence="2">Endoplasmic reticulum membrane</location>
        <topology evidence="2">Single-pass type II membrane protein</topology>
    </subcellularLocation>
    <subcellularLocation>
        <location evidence="1">Golgi apparatus membrane</location>
        <topology evidence="1">Single-pass type II membrane protein</topology>
    </subcellularLocation>
</comment>
<dbReference type="PROSITE" id="PS51212">
    <property type="entry name" value="WSC"/>
    <property type="match status" value="2"/>
</dbReference>
<evidence type="ECO:0000256" key="17">
    <source>
        <dbReference type="ARBA" id="ARBA00023180"/>
    </source>
</evidence>
<dbReference type="Proteomes" id="UP000085678">
    <property type="component" value="Unplaced"/>
</dbReference>
<accession>A0A1S3HXP5</accession>
<dbReference type="InParanoid" id="A0A1S3HXP5"/>
<evidence type="ECO:0000256" key="18">
    <source>
        <dbReference type="ARBA" id="ARBA00042865"/>
    </source>
</evidence>
<keyword evidence="9 21" id="KW-0812">Transmembrane</keyword>
<evidence type="ECO:0000256" key="12">
    <source>
        <dbReference type="ARBA" id="ARBA00022968"/>
    </source>
</evidence>
<keyword evidence="10" id="KW-0479">Metal-binding</keyword>
<evidence type="ECO:0000256" key="5">
    <source>
        <dbReference type="ARBA" id="ARBA00010195"/>
    </source>
</evidence>
<dbReference type="Pfam" id="PF12529">
    <property type="entry name" value="Xylo_C"/>
    <property type="match status" value="1"/>
</dbReference>
<proteinExistence type="inferred from homology"/>
<reference evidence="24" key="1">
    <citation type="submission" date="2025-08" db="UniProtKB">
        <authorList>
            <consortium name="RefSeq"/>
        </authorList>
    </citation>
    <scope>IDENTIFICATION</scope>
    <source>
        <tissue evidence="24">Gonads</tissue>
    </source>
</reference>
<organism evidence="23 24">
    <name type="scientific">Lingula anatina</name>
    <name type="common">Brachiopod</name>
    <name type="synonym">Lingula unguis</name>
    <dbReference type="NCBI Taxonomy" id="7574"/>
    <lineage>
        <taxon>Eukaryota</taxon>
        <taxon>Metazoa</taxon>
        <taxon>Spiralia</taxon>
        <taxon>Lophotrochozoa</taxon>
        <taxon>Brachiopoda</taxon>
        <taxon>Linguliformea</taxon>
        <taxon>Lingulata</taxon>
        <taxon>Lingulida</taxon>
        <taxon>Linguloidea</taxon>
        <taxon>Lingulidae</taxon>
        <taxon>Lingula</taxon>
    </lineage>
</organism>
<evidence type="ECO:0000259" key="22">
    <source>
        <dbReference type="PROSITE" id="PS51212"/>
    </source>
</evidence>
<evidence type="ECO:0000256" key="7">
    <source>
        <dbReference type="ARBA" id="ARBA00022676"/>
    </source>
</evidence>
<dbReference type="AlphaFoldDB" id="A0A1S3HXP5"/>